<dbReference type="EMBL" id="CP093347">
    <property type="protein sequence ID" value="WOH00591.1"/>
    <property type="molecule type" value="Genomic_DNA"/>
</dbReference>
<sequence>MIEVRPEVEVEAEVKGLWSWVGFYGDINNGGGHGGGGYGRGGRHGGGDSDDGGGGGGLVGEYGVGDGVLIEISDIYFRI</sequence>
<evidence type="ECO:0000313" key="1">
    <source>
        <dbReference type="EMBL" id="WOH00591.1"/>
    </source>
</evidence>
<protein>
    <submittedName>
        <fullName evidence="1">Uncharacterized protein</fullName>
    </submittedName>
</protein>
<gene>
    <name evidence="1" type="ORF">DCAR_0519957</name>
</gene>
<evidence type="ECO:0000313" key="2">
    <source>
        <dbReference type="Proteomes" id="UP000077755"/>
    </source>
</evidence>
<accession>A0A175YAK0</accession>
<reference evidence="1" key="2">
    <citation type="submission" date="2022-03" db="EMBL/GenBank/DDBJ databases">
        <title>Draft title - Genomic analysis of global carrot germplasm unveils the trajectory of domestication and the origin of high carotenoid orange carrot.</title>
        <authorList>
            <person name="Iorizzo M."/>
            <person name="Ellison S."/>
            <person name="Senalik D."/>
            <person name="Macko-Podgorni A."/>
            <person name="Grzebelus D."/>
            <person name="Bostan H."/>
            <person name="Rolling W."/>
            <person name="Curaba J."/>
            <person name="Simon P."/>
        </authorList>
    </citation>
    <scope>NUCLEOTIDE SEQUENCE</scope>
    <source>
        <tissue evidence="1">Leaf</tissue>
    </source>
</reference>
<organism evidence="1 2">
    <name type="scientific">Daucus carota subsp. sativus</name>
    <name type="common">Carrot</name>
    <dbReference type="NCBI Taxonomy" id="79200"/>
    <lineage>
        <taxon>Eukaryota</taxon>
        <taxon>Viridiplantae</taxon>
        <taxon>Streptophyta</taxon>
        <taxon>Embryophyta</taxon>
        <taxon>Tracheophyta</taxon>
        <taxon>Spermatophyta</taxon>
        <taxon>Magnoliopsida</taxon>
        <taxon>eudicotyledons</taxon>
        <taxon>Gunneridae</taxon>
        <taxon>Pentapetalae</taxon>
        <taxon>asterids</taxon>
        <taxon>campanulids</taxon>
        <taxon>Apiales</taxon>
        <taxon>Apiaceae</taxon>
        <taxon>Apioideae</taxon>
        <taxon>Scandiceae</taxon>
        <taxon>Daucinae</taxon>
        <taxon>Daucus</taxon>
        <taxon>Daucus sect. Daucus</taxon>
    </lineage>
</organism>
<dbReference type="Proteomes" id="UP000077755">
    <property type="component" value="Chromosome 5"/>
</dbReference>
<dbReference type="AlphaFoldDB" id="A0A175YAK0"/>
<proteinExistence type="predicted"/>
<name>A0A175YAK0_DAUCS</name>
<keyword evidence="2" id="KW-1185">Reference proteome</keyword>
<reference evidence="1" key="1">
    <citation type="journal article" date="2016" name="Nat. Genet.">
        <title>A high-quality carrot genome assembly provides new insights into carotenoid accumulation and asterid genome evolution.</title>
        <authorList>
            <person name="Iorizzo M."/>
            <person name="Ellison S."/>
            <person name="Senalik D."/>
            <person name="Zeng P."/>
            <person name="Satapoomin P."/>
            <person name="Huang J."/>
            <person name="Bowman M."/>
            <person name="Iovene M."/>
            <person name="Sanseverino W."/>
            <person name="Cavagnaro P."/>
            <person name="Yildiz M."/>
            <person name="Macko-Podgorni A."/>
            <person name="Moranska E."/>
            <person name="Grzebelus E."/>
            <person name="Grzebelus D."/>
            <person name="Ashrafi H."/>
            <person name="Zheng Z."/>
            <person name="Cheng S."/>
            <person name="Spooner D."/>
            <person name="Van Deynze A."/>
            <person name="Simon P."/>
        </authorList>
    </citation>
    <scope>NUCLEOTIDE SEQUENCE</scope>
    <source>
        <tissue evidence="1">Leaf</tissue>
    </source>
</reference>
<dbReference type="Gramene" id="KZM80447">
    <property type="protein sequence ID" value="KZM80447"/>
    <property type="gene ID" value="DCAR_032319"/>
</dbReference>